<dbReference type="PRINTS" id="PR00455">
    <property type="entry name" value="HTHTETR"/>
</dbReference>
<evidence type="ECO:0000256" key="1">
    <source>
        <dbReference type="ARBA" id="ARBA00023015"/>
    </source>
</evidence>
<dbReference type="Pfam" id="PF00440">
    <property type="entry name" value="TetR_N"/>
    <property type="match status" value="1"/>
</dbReference>
<dbReference type="InterPro" id="IPR050109">
    <property type="entry name" value="HTH-type_TetR-like_transc_reg"/>
</dbReference>
<dbReference type="PROSITE" id="PS50977">
    <property type="entry name" value="HTH_TETR_2"/>
    <property type="match status" value="1"/>
</dbReference>
<dbReference type="Gene3D" id="1.10.10.60">
    <property type="entry name" value="Homeodomain-like"/>
    <property type="match status" value="1"/>
</dbReference>
<accession>A0ABP9SQE4</accession>
<evidence type="ECO:0000256" key="4">
    <source>
        <dbReference type="PROSITE-ProRule" id="PRU00335"/>
    </source>
</evidence>
<dbReference type="InterPro" id="IPR001647">
    <property type="entry name" value="HTH_TetR"/>
</dbReference>
<keyword evidence="3" id="KW-0804">Transcription</keyword>
<keyword evidence="1" id="KW-0805">Transcription regulation</keyword>
<organism evidence="6 7">
    <name type="scientific">Rugosimonospora acidiphila</name>
    <dbReference type="NCBI Taxonomy" id="556531"/>
    <lineage>
        <taxon>Bacteria</taxon>
        <taxon>Bacillati</taxon>
        <taxon>Actinomycetota</taxon>
        <taxon>Actinomycetes</taxon>
        <taxon>Micromonosporales</taxon>
        <taxon>Micromonosporaceae</taxon>
        <taxon>Rugosimonospora</taxon>
    </lineage>
</organism>
<evidence type="ECO:0000256" key="3">
    <source>
        <dbReference type="ARBA" id="ARBA00023163"/>
    </source>
</evidence>
<proteinExistence type="predicted"/>
<dbReference type="PANTHER" id="PTHR30055:SF234">
    <property type="entry name" value="HTH-TYPE TRANSCRIPTIONAL REGULATOR BETI"/>
    <property type="match status" value="1"/>
</dbReference>
<protein>
    <submittedName>
        <fullName evidence="6">TetR/AcrR family transcriptional regulator</fullName>
    </submittedName>
</protein>
<dbReference type="Proteomes" id="UP001501570">
    <property type="component" value="Unassembled WGS sequence"/>
</dbReference>
<evidence type="ECO:0000313" key="6">
    <source>
        <dbReference type="EMBL" id="GAA5199541.1"/>
    </source>
</evidence>
<dbReference type="InterPro" id="IPR036271">
    <property type="entry name" value="Tet_transcr_reg_TetR-rel_C_sf"/>
</dbReference>
<dbReference type="EMBL" id="BAABJQ010000038">
    <property type="protein sequence ID" value="GAA5199541.1"/>
    <property type="molecule type" value="Genomic_DNA"/>
</dbReference>
<dbReference type="Pfam" id="PF16859">
    <property type="entry name" value="TetR_C_11"/>
    <property type="match status" value="1"/>
</dbReference>
<name>A0ABP9SQE4_9ACTN</name>
<dbReference type="InterPro" id="IPR011075">
    <property type="entry name" value="TetR_C"/>
</dbReference>
<evidence type="ECO:0000256" key="2">
    <source>
        <dbReference type="ARBA" id="ARBA00023125"/>
    </source>
</evidence>
<comment type="caution">
    <text evidence="6">The sequence shown here is derived from an EMBL/GenBank/DDBJ whole genome shotgun (WGS) entry which is preliminary data.</text>
</comment>
<keyword evidence="7" id="KW-1185">Reference proteome</keyword>
<dbReference type="SUPFAM" id="SSF48498">
    <property type="entry name" value="Tetracyclin repressor-like, C-terminal domain"/>
    <property type="match status" value="1"/>
</dbReference>
<feature type="domain" description="HTH tetR-type" evidence="5">
    <location>
        <begin position="1"/>
        <end position="55"/>
    </location>
</feature>
<evidence type="ECO:0000259" key="5">
    <source>
        <dbReference type="PROSITE" id="PS50977"/>
    </source>
</evidence>
<dbReference type="InterPro" id="IPR009057">
    <property type="entry name" value="Homeodomain-like_sf"/>
</dbReference>
<dbReference type="PANTHER" id="PTHR30055">
    <property type="entry name" value="HTH-TYPE TRANSCRIPTIONAL REGULATOR RUTR"/>
    <property type="match status" value="1"/>
</dbReference>
<sequence>MLAAARRQLSRDGYEAMSVASVAEEAGTTRQAIYRRWPTKADLAAAVVATIDDDVAAETAQADPFAALVAELTDFARGVSMPGRMSLVGAMLQESADPAVVTRYRAHVIAPRRARLTAIFHDAQRLGLIDPDADFTVAVTMCTGNWYGRALAGDDPPPDWPVRAATLVWRSVGGDPPPFTMPD</sequence>
<feature type="DNA-binding region" description="H-T-H motif" evidence="4">
    <location>
        <begin position="18"/>
        <end position="37"/>
    </location>
</feature>
<dbReference type="SUPFAM" id="SSF46689">
    <property type="entry name" value="Homeodomain-like"/>
    <property type="match status" value="1"/>
</dbReference>
<reference evidence="7" key="1">
    <citation type="journal article" date="2019" name="Int. J. Syst. Evol. Microbiol.">
        <title>The Global Catalogue of Microorganisms (GCM) 10K type strain sequencing project: providing services to taxonomists for standard genome sequencing and annotation.</title>
        <authorList>
            <consortium name="The Broad Institute Genomics Platform"/>
            <consortium name="The Broad Institute Genome Sequencing Center for Infectious Disease"/>
            <person name="Wu L."/>
            <person name="Ma J."/>
        </authorList>
    </citation>
    <scope>NUCLEOTIDE SEQUENCE [LARGE SCALE GENOMIC DNA]</scope>
    <source>
        <strain evidence="7">JCM 18304</strain>
    </source>
</reference>
<dbReference type="Gene3D" id="1.10.357.10">
    <property type="entry name" value="Tetracycline Repressor, domain 2"/>
    <property type="match status" value="1"/>
</dbReference>
<gene>
    <name evidence="6" type="ORF">GCM10023322_75360</name>
</gene>
<keyword evidence="2 4" id="KW-0238">DNA-binding</keyword>
<evidence type="ECO:0000313" key="7">
    <source>
        <dbReference type="Proteomes" id="UP001501570"/>
    </source>
</evidence>